<evidence type="ECO:0000313" key="8">
    <source>
        <dbReference type="EMBL" id="CBF77412.1"/>
    </source>
</evidence>
<dbReference type="GO" id="GO:0008270">
    <property type="term" value="F:zinc ion binding"/>
    <property type="evidence" value="ECO:0007669"/>
    <property type="project" value="InterPro"/>
</dbReference>
<dbReference type="OrthoDB" id="2441642at2759"/>
<evidence type="ECO:0000256" key="3">
    <source>
        <dbReference type="ARBA" id="ARBA00023015"/>
    </source>
</evidence>
<keyword evidence="1" id="KW-0479">Metal-binding</keyword>
<dbReference type="CDD" id="cd00067">
    <property type="entry name" value="GAL4"/>
    <property type="match status" value="1"/>
</dbReference>
<dbReference type="InParanoid" id="Q5B4P5"/>
<dbReference type="InterPro" id="IPR036864">
    <property type="entry name" value="Zn2-C6_fun-type_DNA-bd_sf"/>
</dbReference>
<dbReference type="GO" id="GO:0003677">
    <property type="term" value="F:DNA binding"/>
    <property type="evidence" value="ECO:0007669"/>
    <property type="project" value="UniProtKB-KW"/>
</dbReference>
<evidence type="ECO:0000256" key="2">
    <source>
        <dbReference type="ARBA" id="ARBA00022833"/>
    </source>
</evidence>
<dbReference type="Gene3D" id="4.10.240.10">
    <property type="entry name" value="Zn(2)-C6 fungal-type DNA-binding domain"/>
    <property type="match status" value="1"/>
</dbReference>
<keyword evidence="6" id="KW-0539">Nucleus</keyword>
<accession>C8V8E9</accession>
<evidence type="ECO:0000313" key="9">
    <source>
        <dbReference type="Proteomes" id="UP000000560"/>
    </source>
</evidence>
<gene>
    <name evidence="8" type="ORF">ANIA_04485</name>
</gene>
<accession>Q5B4P5</accession>
<organism evidence="8 9">
    <name type="scientific">Emericella nidulans (strain FGSC A4 / ATCC 38163 / CBS 112.46 / NRRL 194 / M139)</name>
    <name type="common">Aspergillus nidulans</name>
    <dbReference type="NCBI Taxonomy" id="227321"/>
    <lineage>
        <taxon>Eukaryota</taxon>
        <taxon>Fungi</taxon>
        <taxon>Dikarya</taxon>
        <taxon>Ascomycota</taxon>
        <taxon>Pezizomycotina</taxon>
        <taxon>Eurotiomycetes</taxon>
        <taxon>Eurotiomycetidae</taxon>
        <taxon>Eurotiales</taxon>
        <taxon>Aspergillaceae</taxon>
        <taxon>Aspergillus</taxon>
        <taxon>Aspergillus subgen. Nidulantes</taxon>
    </lineage>
</organism>
<sequence>MTPERLSPDCPLALIVMQTPRYSTSRQKACHQCSSAKTRCERRSGHGSGTRCIRRGLPCSWLPKQSHDSRLHSNDTTNITIETAQLSGPFSVSESSTRSPGRVTVNPDTNTSTDPRAFPLDTQLGQDTTSSSLTIPVPVSETDIVSRQITFNESEVLGDNEDNTLNFSNLNLLCPINANDIKDRWIQAYIPVPGQTVKTARGASAIHPSNADESVLGSRGEFAADYLSEVGAATEIGAVSVSLSLLATFQSYLHYTLTLFFHFDLHHSTINNDNDNTQPLRVSITSLQDRAYACAHQGLLCTAESAAIRTRPRWEEWIVAETTRRTLYIMYLFDSILSRQEGLPTFLGVELHGLPAPAPGFLWRARHRREWEAEYNLFLVEWGDWALRIEELWPETRELDEREREWRKERVERWVEDEYGSMLHAIMQCTHGGK</sequence>
<dbReference type="PANTHER" id="PTHR47660">
    <property type="entry name" value="TRANSCRIPTION FACTOR WITH C2H2 AND ZN(2)-CYS(6) DNA BINDING DOMAIN (EUROFUNG)-RELATED-RELATED"/>
    <property type="match status" value="1"/>
</dbReference>
<dbReference type="RefSeq" id="XP_662089.1">
    <property type="nucleotide sequence ID" value="XM_656997.1"/>
</dbReference>
<keyword evidence="9" id="KW-1185">Reference proteome</keyword>
<keyword evidence="3" id="KW-0805">Transcription regulation</keyword>
<keyword evidence="2" id="KW-0862">Zinc</keyword>
<evidence type="ECO:0000256" key="1">
    <source>
        <dbReference type="ARBA" id="ARBA00022723"/>
    </source>
</evidence>
<proteinExistence type="predicted"/>
<keyword evidence="4" id="KW-0238">DNA-binding</keyword>
<name>Q5B4P5_EMENI</name>
<dbReference type="AlphaFoldDB" id="Q5B4P5"/>
<evidence type="ECO:0000256" key="7">
    <source>
        <dbReference type="SAM" id="MobiDB-lite"/>
    </source>
</evidence>
<dbReference type="InterPro" id="IPR001138">
    <property type="entry name" value="Zn2Cys6_DnaBD"/>
</dbReference>
<reference evidence="9" key="1">
    <citation type="journal article" date="2005" name="Nature">
        <title>Sequencing of Aspergillus nidulans and comparative analysis with A. fumigatus and A. oryzae.</title>
        <authorList>
            <person name="Galagan J.E."/>
            <person name="Calvo S.E."/>
            <person name="Cuomo C."/>
            <person name="Ma L.J."/>
            <person name="Wortman J.R."/>
            <person name="Batzoglou S."/>
            <person name="Lee S.I."/>
            <person name="Basturkmen M."/>
            <person name="Spevak C.C."/>
            <person name="Clutterbuck J."/>
            <person name="Kapitonov V."/>
            <person name="Jurka J."/>
            <person name="Scazzocchio C."/>
            <person name="Farman M."/>
            <person name="Butler J."/>
            <person name="Purcell S."/>
            <person name="Harris S."/>
            <person name="Braus G.H."/>
            <person name="Draht O."/>
            <person name="Busch S."/>
            <person name="D'Enfert C."/>
            <person name="Bouchier C."/>
            <person name="Goldman G.H."/>
            <person name="Bell-Pedersen D."/>
            <person name="Griffiths-Jones S."/>
            <person name="Doonan J.H."/>
            <person name="Yu J."/>
            <person name="Vienken K."/>
            <person name="Pain A."/>
            <person name="Freitag M."/>
            <person name="Selker E.U."/>
            <person name="Archer D.B."/>
            <person name="Penalva M.A."/>
            <person name="Oakley B.R."/>
            <person name="Momany M."/>
            <person name="Tanaka T."/>
            <person name="Kumagai T."/>
            <person name="Asai K."/>
            <person name="Machida M."/>
            <person name="Nierman W.C."/>
            <person name="Denning D.W."/>
            <person name="Caddick M."/>
            <person name="Hynes M."/>
            <person name="Paoletti M."/>
            <person name="Fischer R."/>
            <person name="Miller B."/>
            <person name="Dyer P."/>
            <person name="Sachs M.S."/>
            <person name="Osmani S.A."/>
            <person name="Birren B.W."/>
        </authorList>
    </citation>
    <scope>NUCLEOTIDE SEQUENCE [LARGE SCALE GENOMIC DNA]</scope>
    <source>
        <strain evidence="9">FGSC A4 / ATCC 38163 / CBS 112.46 / NRRL 194 / M139</strain>
    </source>
</reference>
<keyword evidence="5" id="KW-0804">Transcription</keyword>
<evidence type="ECO:0000256" key="6">
    <source>
        <dbReference type="ARBA" id="ARBA00023242"/>
    </source>
</evidence>
<dbReference type="KEGG" id="ani:ANIA_04485"/>
<dbReference type="EMBL" id="BN001303">
    <property type="protein sequence ID" value="CBF77412.1"/>
    <property type="molecule type" value="Genomic_DNA"/>
</dbReference>
<feature type="region of interest" description="Disordered" evidence="7">
    <location>
        <begin position="88"/>
        <end position="132"/>
    </location>
</feature>
<dbReference type="OMA" id="YTMYLFD"/>
<dbReference type="GeneID" id="2872283"/>
<feature type="compositionally biased region" description="Polar residues" evidence="7">
    <location>
        <begin position="88"/>
        <end position="99"/>
    </location>
</feature>
<evidence type="ECO:0000256" key="5">
    <source>
        <dbReference type="ARBA" id="ARBA00023163"/>
    </source>
</evidence>
<dbReference type="HOGENOM" id="CLU_044368_0_0_1"/>
<dbReference type="PANTHER" id="PTHR47660:SF3">
    <property type="entry name" value="FINGER DOMAIN PROTEIN, PUTATIVE (AFU_ORTHOLOGUE AFUA_4G03310)-RELATED"/>
    <property type="match status" value="1"/>
</dbReference>
<reference evidence="9" key="2">
    <citation type="journal article" date="2009" name="Fungal Genet. Biol.">
        <title>The 2008 update of the Aspergillus nidulans genome annotation: a community effort.</title>
        <authorList>
            <person name="Wortman J.R."/>
            <person name="Gilsenan J.M."/>
            <person name="Joardar V."/>
            <person name="Deegan J."/>
            <person name="Clutterbuck J."/>
            <person name="Andersen M.R."/>
            <person name="Archer D."/>
            <person name="Bencina M."/>
            <person name="Braus G."/>
            <person name="Coutinho P."/>
            <person name="von Dohren H."/>
            <person name="Doonan J."/>
            <person name="Driessen A.J."/>
            <person name="Durek P."/>
            <person name="Espeso E."/>
            <person name="Fekete E."/>
            <person name="Flipphi M."/>
            <person name="Estrada C.G."/>
            <person name="Geysens S."/>
            <person name="Goldman G."/>
            <person name="de Groot P.W."/>
            <person name="Hansen K."/>
            <person name="Harris S.D."/>
            <person name="Heinekamp T."/>
            <person name="Helmstaedt K."/>
            <person name="Henrissat B."/>
            <person name="Hofmann G."/>
            <person name="Homan T."/>
            <person name="Horio T."/>
            <person name="Horiuchi H."/>
            <person name="James S."/>
            <person name="Jones M."/>
            <person name="Karaffa L."/>
            <person name="Karanyi Z."/>
            <person name="Kato M."/>
            <person name="Keller N."/>
            <person name="Kelly D.E."/>
            <person name="Kiel J.A."/>
            <person name="Kim J.M."/>
            <person name="van der Klei I.J."/>
            <person name="Klis F.M."/>
            <person name="Kovalchuk A."/>
            <person name="Krasevec N."/>
            <person name="Kubicek C.P."/>
            <person name="Liu B."/>
            <person name="Maccabe A."/>
            <person name="Meyer V."/>
            <person name="Mirabito P."/>
            <person name="Miskei M."/>
            <person name="Mos M."/>
            <person name="Mullins J."/>
            <person name="Nelson D.R."/>
            <person name="Nielsen J."/>
            <person name="Oakley B.R."/>
            <person name="Osmani S.A."/>
            <person name="Pakula T."/>
            <person name="Paszewski A."/>
            <person name="Paulsen I."/>
            <person name="Pilsyk S."/>
            <person name="Pocsi I."/>
            <person name="Punt P.J."/>
            <person name="Ram A.F."/>
            <person name="Ren Q."/>
            <person name="Robellet X."/>
            <person name="Robson G."/>
            <person name="Seiboth B."/>
            <person name="van Solingen P."/>
            <person name="Specht T."/>
            <person name="Sun J."/>
            <person name="Taheri-Talesh N."/>
            <person name="Takeshita N."/>
            <person name="Ussery D."/>
            <person name="vanKuyk P.A."/>
            <person name="Visser H."/>
            <person name="van de Vondervoort P.J."/>
            <person name="de Vries R.P."/>
            <person name="Walton J."/>
            <person name="Xiang X."/>
            <person name="Xiong Y."/>
            <person name="Zeng A.P."/>
            <person name="Brandt B.W."/>
            <person name="Cornell M.J."/>
            <person name="van den Hondel C.A."/>
            <person name="Visser J."/>
            <person name="Oliver S.G."/>
            <person name="Turner G."/>
        </authorList>
    </citation>
    <scope>GENOME REANNOTATION</scope>
    <source>
        <strain evidence="9">FGSC A4 / ATCC 38163 / CBS 112.46 / NRRL 194 / M139</strain>
    </source>
</reference>
<evidence type="ECO:0000256" key="4">
    <source>
        <dbReference type="ARBA" id="ARBA00023125"/>
    </source>
</evidence>
<dbReference type="GO" id="GO:0000981">
    <property type="term" value="F:DNA-binding transcription factor activity, RNA polymerase II-specific"/>
    <property type="evidence" value="ECO:0007669"/>
    <property type="project" value="InterPro"/>
</dbReference>
<dbReference type="Proteomes" id="UP000000560">
    <property type="component" value="Chromosome III"/>
</dbReference>
<protein>
    <submittedName>
        <fullName evidence="8">C6 finger domain protein, putative (AFU_orthologue AFUA_4G03310)</fullName>
    </submittedName>
</protein>
<feature type="compositionally biased region" description="Polar residues" evidence="7">
    <location>
        <begin position="123"/>
        <end position="132"/>
    </location>
</feature>